<evidence type="ECO:0000256" key="3">
    <source>
        <dbReference type="ARBA" id="ARBA00022692"/>
    </source>
</evidence>
<dbReference type="EMBL" id="CAJNYD010000047">
    <property type="protein sequence ID" value="CAF3193573.1"/>
    <property type="molecule type" value="Genomic_DNA"/>
</dbReference>
<feature type="transmembrane region" description="Helical" evidence="8">
    <location>
        <begin position="212"/>
        <end position="232"/>
    </location>
</feature>
<dbReference type="Proteomes" id="UP000663833">
    <property type="component" value="Unassembled WGS sequence"/>
</dbReference>
<dbReference type="Pfam" id="PF03006">
    <property type="entry name" value="HlyIII"/>
    <property type="match status" value="1"/>
</dbReference>
<organism evidence="9 19">
    <name type="scientific">Rotaria socialis</name>
    <dbReference type="NCBI Taxonomy" id="392032"/>
    <lineage>
        <taxon>Eukaryota</taxon>
        <taxon>Metazoa</taxon>
        <taxon>Spiralia</taxon>
        <taxon>Gnathifera</taxon>
        <taxon>Rotifera</taxon>
        <taxon>Eurotatoria</taxon>
        <taxon>Bdelloidea</taxon>
        <taxon>Philodinida</taxon>
        <taxon>Philodinidae</taxon>
        <taxon>Rotaria</taxon>
    </lineage>
</organism>
<feature type="region of interest" description="Disordered" evidence="7">
    <location>
        <begin position="14"/>
        <end position="42"/>
    </location>
</feature>
<evidence type="ECO:0000256" key="6">
    <source>
        <dbReference type="PIRSR" id="PIRSR604254-1"/>
    </source>
</evidence>
<accession>A0A817MRE2</accession>
<gene>
    <name evidence="12" type="ORF">FME351_LOCUS12591</name>
    <name evidence="13" type="ORF">GRG538_LOCUS28907</name>
    <name evidence="14" type="ORF">HFQ381_LOCUS10023</name>
    <name evidence="11" type="ORF">KIK155_LOCUS7892</name>
    <name evidence="10" type="ORF">LUA448_LOCUS1755</name>
    <name evidence="17" type="ORF">QYT958_LOCUS3309</name>
    <name evidence="9" type="ORF">TIS948_LOCUS5674</name>
    <name evidence="18" type="ORF">TOA249_LOCUS9600</name>
    <name evidence="16" type="ORF">TSG867_LOCUS5381</name>
    <name evidence="15" type="ORF">UJA718_LOCUS10452</name>
</gene>
<protein>
    <submittedName>
        <fullName evidence="9">Uncharacterized protein</fullName>
    </submittedName>
</protein>
<dbReference type="EMBL" id="CAJOBS010000480">
    <property type="protein sequence ID" value="CAF4585993.1"/>
    <property type="molecule type" value="Genomic_DNA"/>
</dbReference>
<dbReference type="Proteomes" id="UP000663825">
    <property type="component" value="Unassembled WGS sequence"/>
</dbReference>
<feature type="binding site" evidence="6">
    <location>
        <position position="339"/>
    </location>
    <ligand>
        <name>Zn(2+)</name>
        <dbReference type="ChEBI" id="CHEBI:29105"/>
    </ligand>
</feature>
<evidence type="ECO:0000313" key="18">
    <source>
        <dbReference type="EMBL" id="CAF4585993.1"/>
    </source>
</evidence>
<dbReference type="AlphaFoldDB" id="A0A817MRE2"/>
<dbReference type="OrthoDB" id="5585746at2759"/>
<dbReference type="GO" id="GO:0046872">
    <property type="term" value="F:metal ion binding"/>
    <property type="evidence" value="ECO:0007669"/>
    <property type="project" value="UniProtKB-KW"/>
</dbReference>
<evidence type="ECO:0000313" key="15">
    <source>
        <dbReference type="EMBL" id="CAF4265733.1"/>
    </source>
</evidence>
<comment type="subcellular location">
    <subcellularLocation>
        <location evidence="1">Membrane</location>
        <topology evidence="1">Multi-pass membrane protein</topology>
    </subcellularLocation>
</comment>
<dbReference type="EMBL" id="CAJOBP010001229">
    <property type="protein sequence ID" value="CAF4265733.1"/>
    <property type="molecule type" value="Genomic_DNA"/>
</dbReference>
<evidence type="ECO:0000313" key="14">
    <source>
        <dbReference type="EMBL" id="CAF4244053.1"/>
    </source>
</evidence>
<keyword evidence="4 8" id="KW-1133">Transmembrane helix</keyword>
<feature type="transmembrane region" description="Helical" evidence="8">
    <location>
        <begin position="302"/>
        <end position="321"/>
    </location>
</feature>
<evidence type="ECO:0000256" key="5">
    <source>
        <dbReference type="ARBA" id="ARBA00023136"/>
    </source>
</evidence>
<evidence type="ECO:0000313" key="13">
    <source>
        <dbReference type="EMBL" id="CAF3709549.1"/>
    </source>
</evidence>
<feature type="transmembrane region" description="Helical" evidence="8">
    <location>
        <begin position="341"/>
        <end position="365"/>
    </location>
</feature>
<evidence type="ECO:0000313" key="17">
    <source>
        <dbReference type="EMBL" id="CAF4484382.1"/>
    </source>
</evidence>
<dbReference type="EMBL" id="CAJNXB010000666">
    <property type="protein sequence ID" value="CAF3081007.1"/>
    <property type="molecule type" value="Genomic_DNA"/>
</dbReference>
<dbReference type="Proteomes" id="UP000663862">
    <property type="component" value="Unassembled WGS sequence"/>
</dbReference>
<keyword evidence="20" id="KW-1185">Reference proteome</keyword>
<feature type="transmembrane region" description="Helical" evidence="8">
    <location>
        <begin position="239"/>
        <end position="259"/>
    </location>
</feature>
<evidence type="ECO:0000256" key="2">
    <source>
        <dbReference type="ARBA" id="ARBA00007018"/>
    </source>
</evidence>
<evidence type="ECO:0000313" key="16">
    <source>
        <dbReference type="EMBL" id="CAF4287192.1"/>
    </source>
</evidence>
<dbReference type="Proteomes" id="UP000663873">
    <property type="component" value="Unassembled WGS sequence"/>
</dbReference>
<dbReference type="EMBL" id="CAJNYT010005052">
    <property type="protein sequence ID" value="CAF3709549.1"/>
    <property type="molecule type" value="Genomic_DNA"/>
</dbReference>
<evidence type="ECO:0000256" key="1">
    <source>
        <dbReference type="ARBA" id="ARBA00004141"/>
    </source>
</evidence>
<keyword evidence="3 8" id="KW-0812">Transmembrane</keyword>
<dbReference type="Proteomes" id="UP000663865">
    <property type="component" value="Unassembled WGS sequence"/>
</dbReference>
<sequence length="391" mass="44569">MPIPIEKIQVVEHEFQRQHDSDDESDDNQNQHQHQHHHQIRHTTAMTPPEQDFSFLKNHGQAKRSVHYDIEQIDSYETRPLRVAHENEQQFDNVLRRRYIAHWGLPEWLGDNHFLLQKHRPPANSVRECLISIASIHSETVNIWTHLIGALCVAVTFVLFLIDNHRQMDLSDFISFSVFFISAILCLTFSTLLHVFINYSPRVMVIVSKLDYMGISILIFGSMIPVIHYLFYCNLKLKTIYIGILLGLSIASVIGTSSAACAKPRCRPFKAILFIALGLYGAAPATHACILHGFPRMFQMGFLYLVIMAVTYISGGVIYAVRIPERFFPGRFDIIGHSHQILHIAVIAAVYLHFYGICCLFNTVIRTEQCIMPITLKLGVTDLSISSTAIE</sequence>
<evidence type="ECO:0000313" key="12">
    <source>
        <dbReference type="EMBL" id="CAF3440294.1"/>
    </source>
</evidence>
<comment type="similarity">
    <text evidence="2">Belongs to the ADIPOR family.</text>
</comment>
<dbReference type="Proteomes" id="UP000663851">
    <property type="component" value="Unassembled WGS sequence"/>
</dbReference>
<evidence type="ECO:0000313" key="9">
    <source>
        <dbReference type="EMBL" id="CAF3081007.1"/>
    </source>
</evidence>
<feature type="transmembrane region" description="Helical" evidence="8">
    <location>
        <begin position="271"/>
        <end position="290"/>
    </location>
</feature>
<dbReference type="PANTHER" id="PTHR20855:SF52">
    <property type="entry name" value="ADIPONECTIN RECEPTOR PROTEIN"/>
    <property type="match status" value="1"/>
</dbReference>
<evidence type="ECO:0000313" key="19">
    <source>
        <dbReference type="Proteomes" id="UP000663825"/>
    </source>
</evidence>
<dbReference type="GO" id="GO:0038023">
    <property type="term" value="F:signaling receptor activity"/>
    <property type="evidence" value="ECO:0007669"/>
    <property type="project" value="TreeGrafter"/>
</dbReference>
<dbReference type="EMBL" id="CAJOBO010000541">
    <property type="protein sequence ID" value="CAF4244053.1"/>
    <property type="molecule type" value="Genomic_DNA"/>
</dbReference>
<dbReference type="InterPro" id="IPR004254">
    <property type="entry name" value="AdipoR/HlyIII-related"/>
</dbReference>
<dbReference type="Proteomes" id="UP000663838">
    <property type="component" value="Unassembled WGS sequence"/>
</dbReference>
<dbReference type="EMBL" id="CAJNYU010001453">
    <property type="protein sequence ID" value="CAF3440294.1"/>
    <property type="molecule type" value="Genomic_DNA"/>
</dbReference>
<dbReference type="Proteomes" id="UP000663872">
    <property type="component" value="Unassembled WGS sequence"/>
</dbReference>
<feature type="binding site" evidence="6">
    <location>
        <position position="194"/>
    </location>
    <ligand>
        <name>Zn(2+)</name>
        <dbReference type="ChEBI" id="CHEBI:29105"/>
    </ligand>
</feature>
<feature type="transmembrane region" description="Helical" evidence="8">
    <location>
        <begin position="174"/>
        <end position="197"/>
    </location>
</feature>
<evidence type="ECO:0000313" key="11">
    <source>
        <dbReference type="EMBL" id="CAF3398513.1"/>
    </source>
</evidence>
<evidence type="ECO:0000313" key="10">
    <source>
        <dbReference type="EMBL" id="CAF3193573.1"/>
    </source>
</evidence>
<keyword evidence="6" id="KW-0479">Metal-binding</keyword>
<comment type="caution">
    <text evidence="9">The sequence shown here is derived from an EMBL/GenBank/DDBJ whole genome shotgun (WGS) entry which is preliminary data.</text>
</comment>
<dbReference type="EMBL" id="CAJOBQ010000187">
    <property type="protein sequence ID" value="CAF4287192.1"/>
    <property type="molecule type" value="Genomic_DNA"/>
</dbReference>
<reference evidence="9" key="1">
    <citation type="submission" date="2021-02" db="EMBL/GenBank/DDBJ databases">
        <authorList>
            <person name="Nowell W R."/>
        </authorList>
    </citation>
    <scope>NUCLEOTIDE SEQUENCE</scope>
</reference>
<dbReference type="EMBL" id="CAJNYV010001013">
    <property type="protein sequence ID" value="CAF3398513.1"/>
    <property type="molecule type" value="Genomic_DNA"/>
</dbReference>
<keyword evidence="6" id="KW-0862">Zinc</keyword>
<keyword evidence="5 8" id="KW-0472">Membrane</keyword>
<feature type="transmembrane region" description="Helical" evidence="8">
    <location>
        <begin position="143"/>
        <end position="162"/>
    </location>
</feature>
<dbReference type="PANTHER" id="PTHR20855">
    <property type="entry name" value="ADIPOR/PROGESTIN RECEPTOR-RELATED"/>
    <property type="match status" value="1"/>
</dbReference>
<evidence type="ECO:0000313" key="20">
    <source>
        <dbReference type="Proteomes" id="UP000663873"/>
    </source>
</evidence>
<evidence type="ECO:0000256" key="8">
    <source>
        <dbReference type="SAM" id="Phobius"/>
    </source>
</evidence>
<dbReference type="GO" id="GO:0016020">
    <property type="term" value="C:membrane"/>
    <property type="evidence" value="ECO:0007669"/>
    <property type="project" value="UniProtKB-SubCell"/>
</dbReference>
<feature type="binding site" evidence="6">
    <location>
        <position position="343"/>
    </location>
    <ligand>
        <name>Zn(2+)</name>
        <dbReference type="ChEBI" id="CHEBI:29105"/>
    </ligand>
</feature>
<proteinExistence type="inferred from homology"/>
<dbReference type="Proteomes" id="UP000663848">
    <property type="component" value="Unassembled WGS sequence"/>
</dbReference>
<name>A0A817MRE2_9BILA</name>
<evidence type="ECO:0000256" key="7">
    <source>
        <dbReference type="SAM" id="MobiDB-lite"/>
    </source>
</evidence>
<dbReference type="EMBL" id="CAJOBR010000232">
    <property type="protein sequence ID" value="CAF4484382.1"/>
    <property type="molecule type" value="Genomic_DNA"/>
</dbReference>
<dbReference type="Proteomes" id="UP000663869">
    <property type="component" value="Unassembled WGS sequence"/>
</dbReference>
<evidence type="ECO:0000256" key="4">
    <source>
        <dbReference type="ARBA" id="ARBA00022989"/>
    </source>
</evidence>